<proteinExistence type="predicted"/>
<evidence type="ECO:0000256" key="1">
    <source>
        <dbReference type="SAM" id="MobiDB-lite"/>
    </source>
</evidence>
<dbReference type="Pfam" id="PF02752">
    <property type="entry name" value="Arrestin_C"/>
    <property type="match status" value="1"/>
</dbReference>
<dbReference type="GO" id="GO:0031625">
    <property type="term" value="F:ubiquitin protein ligase binding"/>
    <property type="evidence" value="ECO:0007669"/>
    <property type="project" value="TreeGrafter"/>
</dbReference>
<dbReference type="InterPro" id="IPR011022">
    <property type="entry name" value="Arrestin_C-like"/>
</dbReference>
<dbReference type="Pfam" id="PF00339">
    <property type="entry name" value="Arrestin_N"/>
    <property type="match status" value="1"/>
</dbReference>
<dbReference type="InterPro" id="IPR014752">
    <property type="entry name" value="Arrestin-like_C"/>
</dbReference>
<dbReference type="SMART" id="SM01017">
    <property type="entry name" value="Arrestin_C"/>
    <property type="match status" value="1"/>
</dbReference>
<evidence type="ECO:0000259" key="2">
    <source>
        <dbReference type="SMART" id="SM01017"/>
    </source>
</evidence>
<evidence type="ECO:0000313" key="3">
    <source>
        <dbReference type="EMBL" id="ORZ01511.1"/>
    </source>
</evidence>
<evidence type="ECO:0000313" key="4">
    <source>
        <dbReference type="Proteomes" id="UP000242180"/>
    </source>
</evidence>
<dbReference type="GO" id="GO:0005829">
    <property type="term" value="C:cytosol"/>
    <property type="evidence" value="ECO:0007669"/>
    <property type="project" value="TreeGrafter"/>
</dbReference>
<dbReference type="GO" id="GO:0030674">
    <property type="term" value="F:protein-macromolecule adaptor activity"/>
    <property type="evidence" value="ECO:0007669"/>
    <property type="project" value="TreeGrafter"/>
</dbReference>
<dbReference type="SUPFAM" id="SSF81296">
    <property type="entry name" value="E set domains"/>
    <property type="match status" value="1"/>
</dbReference>
<accession>A0A1X2HQ89</accession>
<keyword evidence="4" id="KW-1185">Reference proteome</keyword>
<dbReference type="PANTHER" id="PTHR11188:SF17">
    <property type="entry name" value="FI21816P1"/>
    <property type="match status" value="1"/>
</dbReference>
<dbReference type="STRING" id="13706.A0A1X2HQ89"/>
<dbReference type="GO" id="GO:0005886">
    <property type="term" value="C:plasma membrane"/>
    <property type="evidence" value="ECO:0007669"/>
    <property type="project" value="TreeGrafter"/>
</dbReference>
<sequence>MQLVHGSEFDINLETDHVILHGSADESAGVILRGSVVLHCHENIKVKSILLKFQGKSKVSWTEGHGSHQRHYRDERTIIEHEWRFMPPKRKSYHFTEGTYKWDFELPLPGDLPGSIQHELGQVYYRLKAVAERPAFSMNYVAKRNVLVTRLMLPSALELSQSVVISNEWTDKLAYNISVPCKVYSVGASIPITFDLIPLAPELNVRSVSCSLKEYITLSTSEHSKSDGRVIKLVRDDHFPTDQSRWTKTEVLHVPEDTTMGHIQSDSQNDLIKIKHKLKFTVALTNPDGHISELRAAIPIIIAAVAPEEDVNALPAYEDAWKSLPYDAAIIQSLIQAGSLPPSVAVAIPNEAASAARAAADNSSSGSSTHSGSGEEDNVCGPNDPLPWQGLDLSRVPSYTTAVRSGRLYSFSGSLPPYEAIIAVPGRLA</sequence>
<gene>
    <name evidence="3" type="ORF">BCR43DRAFT_522344</name>
</gene>
<dbReference type="InParanoid" id="A0A1X2HQ89"/>
<name>A0A1X2HQ89_SYNRA</name>
<dbReference type="FunCoup" id="A0A1X2HQ89">
    <property type="interactions" value="102"/>
</dbReference>
<dbReference type="PANTHER" id="PTHR11188">
    <property type="entry name" value="ARRESTIN DOMAIN CONTAINING PROTEIN"/>
    <property type="match status" value="1"/>
</dbReference>
<reference evidence="3 4" key="1">
    <citation type="submission" date="2016-07" db="EMBL/GenBank/DDBJ databases">
        <title>Pervasive Adenine N6-methylation of Active Genes in Fungi.</title>
        <authorList>
            <consortium name="DOE Joint Genome Institute"/>
            <person name="Mondo S.J."/>
            <person name="Dannebaum R.O."/>
            <person name="Kuo R.C."/>
            <person name="Labutti K."/>
            <person name="Haridas S."/>
            <person name="Kuo A."/>
            <person name="Salamov A."/>
            <person name="Ahrendt S.R."/>
            <person name="Lipzen A."/>
            <person name="Sullivan W."/>
            <person name="Andreopoulos W.B."/>
            <person name="Clum A."/>
            <person name="Lindquist E."/>
            <person name="Daum C."/>
            <person name="Ramamoorthy G.K."/>
            <person name="Gryganskyi A."/>
            <person name="Culley D."/>
            <person name="Magnuson J.K."/>
            <person name="James T.Y."/>
            <person name="O'Malley M.A."/>
            <person name="Stajich J.E."/>
            <person name="Spatafora J.W."/>
            <person name="Visel A."/>
            <person name="Grigoriev I.V."/>
        </authorList>
    </citation>
    <scope>NUCLEOTIDE SEQUENCE [LARGE SCALE GENOMIC DNA]</scope>
    <source>
        <strain evidence="3 4">NRRL 2496</strain>
    </source>
</reference>
<dbReference type="EMBL" id="MCGN01000002">
    <property type="protein sequence ID" value="ORZ01511.1"/>
    <property type="molecule type" value="Genomic_DNA"/>
</dbReference>
<dbReference type="AlphaFoldDB" id="A0A1X2HQ89"/>
<dbReference type="InterPro" id="IPR014756">
    <property type="entry name" value="Ig_E-set"/>
</dbReference>
<feature type="domain" description="Arrestin C-terminal-like" evidence="2">
    <location>
        <begin position="169"/>
        <end position="307"/>
    </location>
</feature>
<feature type="compositionally biased region" description="Low complexity" evidence="1">
    <location>
        <begin position="358"/>
        <end position="372"/>
    </location>
</feature>
<protein>
    <submittedName>
        <fullName evidence="3">Or S-antigen, C-terminal domain-domain-containing protein</fullName>
    </submittedName>
</protein>
<dbReference type="OMA" id="RHTSCCK"/>
<dbReference type="Gene3D" id="2.60.40.640">
    <property type="match status" value="2"/>
</dbReference>
<dbReference type="InterPro" id="IPR011021">
    <property type="entry name" value="Arrestin-like_N"/>
</dbReference>
<dbReference type="GO" id="GO:0070086">
    <property type="term" value="P:ubiquitin-dependent endocytosis"/>
    <property type="evidence" value="ECO:0007669"/>
    <property type="project" value="TreeGrafter"/>
</dbReference>
<organism evidence="3 4">
    <name type="scientific">Syncephalastrum racemosum</name>
    <name type="common">Filamentous fungus</name>
    <dbReference type="NCBI Taxonomy" id="13706"/>
    <lineage>
        <taxon>Eukaryota</taxon>
        <taxon>Fungi</taxon>
        <taxon>Fungi incertae sedis</taxon>
        <taxon>Mucoromycota</taxon>
        <taxon>Mucoromycotina</taxon>
        <taxon>Mucoromycetes</taxon>
        <taxon>Mucorales</taxon>
        <taxon>Syncephalastraceae</taxon>
        <taxon>Syncephalastrum</taxon>
    </lineage>
</organism>
<comment type="caution">
    <text evidence="3">The sequence shown here is derived from an EMBL/GenBank/DDBJ whole genome shotgun (WGS) entry which is preliminary data.</text>
</comment>
<dbReference type="Proteomes" id="UP000242180">
    <property type="component" value="Unassembled WGS sequence"/>
</dbReference>
<feature type="region of interest" description="Disordered" evidence="1">
    <location>
        <begin position="358"/>
        <end position="386"/>
    </location>
</feature>
<dbReference type="InterPro" id="IPR050357">
    <property type="entry name" value="Arrestin_domain-protein"/>
</dbReference>
<dbReference type="OrthoDB" id="2333384at2759"/>